<evidence type="ECO:0000313" key="1">
    <source>
        <dbReference type="EMBL" id="PVU71245.1"/>
    </source>
</evidence>
<reference evidence="1 2" key="1">
    <citation type="journal article" date="2015" name="Appl. Environ. Microbiol.">
        <title>Nanoarchaeota, Their Sulfolobales Host, and Nanoarchaeota Virus Distribution across Yellowstone National Park Hot Springs.</title>
        <authorList>
            <person name="Munson-McGee J.H."/>
            <person name="Field E.K."/>
            <person name="Bateson M."/>
            <person name="Rooney C."/>
            <person name="Stepanauskas R."/>
            <person name="Young M.J."/>
        </authorList>
    </citation>
    <scope>NUCLEOTIDE SEQUENCE [LARGE SCALE GENOMIC DNA]</scope>
    <source>
        <strain evidence="1">SCGC AB-777_O03</strain>
    </source>
</reference>
<dbReference type="Proteomes" id="UP000245908">
    <property type="component" value="Unassembled WGS sequence"/>
</dbReference>
<evidence type="ECO:0000313" key="2">
    <source>
        <dbReference type="Proteomes" id="UP000245908"/>
    </source>
</evidence>
<gene>
    <name evidence="1" type="ORF">DDW05_01560</name>
</gene>
<name>A0A2T9WTU0_NANST</name>
<protein>
    <submittedName>
        <fullName evidence="1">Uncharacterized protein</fullName>
    </submittedName>
</protein>
<proteinExistence type="predicted"/>
<sequence length="284" mass="33437">MDELDNSIKNSFDGTIEYLKKNNIQVEEKLSLVILESYEEYQQKYGTNSRIHVGEYDRMRKEIHIIKNRLKDVINRDINDLNKIFIGNIVSIYHNGILWPVYKNDNDIEKIITKAVTDSIVTHEIGHAILHFIGGNSEWSASFFEFLVYFYKNELYKYPEVYEIMEENVEICEEYIKKENPSSPYSLGSRLAPYSFGSCFANDIIYVHEKILNKDKQSPKLNIKDMIEKLKFFSKDYYVEITKTFNEILTDYMTVAKTLNAKYTMLSWITNCLLEKPPNMTNNI</sequence>
<organism evidence="1 2">
    <name type="scientific">Nanobsidianus stetteri</name>
    <dbReference type="NCBI Taxonomy" id="1294122"/>
    <lineage>
        <taxon>Archaea</taxon>
        <taxon>Nanobdellota</taxon>
        <taxon>Candidatus Nanoarchaeia</taxon>
        <taxon>Nanoarchaeales</taxon>
        <taxon>Nanopusillaceae</taxon>
        <taxon>Candidatus Nanobsidianus</taxon>
    </lineage>
</organism>
<accession>A0A2T9WTU0</accession>
<dbReference type="EMBL" id="QEFH01000009">
    <property type="protein sequence ID" value="PVU71245.1"/>
    <property type="molecule type" value="Genomic_DNA"/>
</dbReference>
<dbReference type="AlphaFoldDB" id="A0A2T9WTU0"/>
<comment type="caution">
    <text evidence="1">The sequence shown here is derived from an EMBL/GenBank/DDBJ whole genome shotgun (WGS) entry which is preliminary data.</text>
</comment>